<sequence length="547" mass="58238">MTLYRRLLAAVLLLSTSRQSSLAKSVRSTTSCAYPGLINATADQLQQGLVEGCFTSVDLVNAYVARIHEVNATLHMVLEINPDAVDIARQLDAERGRGVVRSALHGLPVLVKDMIGTHDKMQTSAGSYALVGAQTPEDATVVAKLRQKGAIILGKTSMSEWANVRSMNSSNGWNARGGLTYAAYYPQQDPSGSSSGSGVAADLGLALGALDGSILYPSEANNIVGIKPTVGLTSRHMVVPISQRQDTIGPMARTVKDAALLLQAMAGPDPLDNYTLASPFGQQIPDYPAACKLSALQGKRIGVAQNVLSGVRSPVLSAFQHALDILQSAGATIVPGTNFTAWDEFRNSTTPDMVVAADFTSDLTNFLSSLTTNPNRIRSLDDLRAYTQHDPREQYPSRDTALWDLMLAGAVDNTSPAFWAMYQQNLYFGGEGGLLGALARHNLDAVVLPTAVAARIPALIGSPVVTVPLGAWPDGTPVVRNAFGDLVVQAPGVPLGMSFLGARWSEESLIGMAYAFEQRSRVRETLRRVVEPRGELGDVVARDVCPA</sequence>
<reference evidence="1 2" key="1">
    <citation type="submission" date="2020-01" db="EMBL/GenBank/DDBJ databases">
        <title>Aspergillus terreus IFO 6365 whole genome shotgun sequence.</title>
        <authorList>
            <person name="Kanamasa S."/>
            <person name="Takahashi H."/>
        </authorList>
    </citation>
    <scope>NUCLEOTIDE SEQUENCE [LARGE SCALE GENOMIC DNA]</scope>
    <source>
        <strain evidence="1 2">IFO 6365</strain>
    </source>
</reference>
<organism evidence="1 2">
    <name type="scientific">Aspergillus terreus</name>
    <dbReference type="NCBI Taxonomy" id="33178"/>
    <lineage>
        <taxon>Eukaryota</taxon>
        <taxon>Fungi</taxon>
        <taxon>Dikarya</taxon>
        <taxon>Ascomycota</taxon>
        <taxon>Pezizomycotina</taxon>
        <taxon>Eurotiomycetes</taxon>
        <taxon>Eurotiomycetidae</taxon>
        <taxon>Eurotiales</taxon>
        <taxon>Aspergillaceae</taxon>
        <taxon>Aspergillus</taxon>
        <taxon>Aspergillus subgen. Circumdati</taxon>
    </lineage>
</organism>
<dbReference type="Pfam" id="PF01425">
    <property type="entry name" value="Amidase"/>
    <property type="match status" value="1"/>
</dbReference>
<comment type="caution">
    <text evidence="1">The sequence shown here is derived from an EMBL/GenBank/DDBJ whole genome shotgun (WGS) entry which is preliminary data.</text>
</comment>
<dbReference type="VEuPathDB" id="FungiDB:ATEG_07602"/>
<protein>
    <submittedName>
        <fullName evidence="1">Amidase</fullName>
    </submittedName>
</protein>
<dbReference type="SUPFAM" id="SSF75304">
    <property type="entry name" value="Amidase signature (AS) enzymes"/>
    <property type="match status" value="1"/>
</dbReference>
<dbReference type="PANTHER" id="PTHR42678">
    <property type="entry name" value="AMIDASE"/>
    <property type="match status" value="1"/>
</dbReference>
<evidence type="ECO:0000313" key="1">
    <source>
        <dbReference type="EMBL" id="GFF18830.1"/>
    </source>
</evidence>
<dbReference type="OrthoDB" id="566138at2759"/>
<proteinExistence type="predicted"/>
<keyword evidence="2" id="KW-1185">Reference proteome</keyword>
<dbReference type="InterPro" id="IPR023631">
    <property type="entry name" value="Amidase_dom"/>
</dbReference>
<evidence type="ECO:0000313" key="2">
    <source>
        <dbReference type="Proteomes" id="UP000452235"/>
    </source>
</evidence>
<dbReference type="AlphaFoldDB" id="A0A5M3ZB85"/>
<name>A0A5M3ZB85_ASPTE</name>
<dbReference type="InterPro" id="IPR036928">
    <property type="entry name" value="AS_sf"/>
</dbReference>
<dbReference type="EMBL" id="BLJY01000009">
    <property type="protein sequence ID" value="GFF18830.1"/>
    <property type="molecule type" value="Genomic_DNA"/>
</dbReference>
<dbReference type="PANTHER" id="PTHR42678:SF34">
    <property type="entry name" value="OS04G0183300 PROTEIN"/>
    <property type="match status" value="1"/>
</dbReference>
<gene>
    <name evidence="1" type="ORF">ATEIFO6365_0009019300</name>
</gene>
<dbReference type="Gene3D" id="3.90.1300.10">
    <property type="entry name" value="Amidase signature (AS) domain"/>
    <property type="match status" value="1"/>
</dbReference>
<dbReference type="Proteomes" id="UP000452235">
    <property type="component" value="Unassembled WGS sequence"/>
</dbReference>
<accession>A0A5M3ZB85</accession>